<evidence type="ECO:0000313" key="2">
    <source>
        <dbReference type="EMBL" id="GAH46709.1"/>
    </source>
</evidence>
<dbReference type="EMBL" id="BARU01009015">
    <property type="protein sequence ID" value="GAH46709.1"/>
    <property type="molecule type" value="Genomic_DNA"/>
</dbReference>
<evidence type="ECO:0000256" key="1">
    <source>
        <dbReference type="SAM" id="Phobius"/>
    </source>
</evidence>
<feature type="transmembrane region" description="Helical" evidence="1">
    <location>
        <begin position="6"/>
        <end position="24"/>
    </location>
</feature>
<keyword evidence="1" id="KW-1133">Transmembrane helix</keyword>
<dbReference type="AlphaFoldDB" id="X1GYL3"/>
<dbReference type="InterPro" id="IPR039672">
    <property type="entry name" value="MFS_2"/>
</dbReference>
<accession>X1GYL3</accession>
<keyword evidence="1" id="KW-0812">Transmembrane</keyword>
<feature type="transmembrane region" description="Helical" evidence="1">
    <location>
        <begin position="138"/>
        <end position="165"/>
    </location>
</feature>
<dbReference type="Gene3D" id="1.20.1250.20">
    <property type="entry name" value="MFS general substrate transporter like domains"/>
    <property type="match status" value="1"/>
</dbReference>
<keyword evidence="1" id="KW-0472">Membrane</keyword>
<proteinExistence type="predicted"/>
<protein>
    <recommendedName>
        <fullName evidence="3">Major facilitator superfamily (MFS) profile domain-containing protein</fullName>
    </recommendedName>
</protein>
<dbReference type="PANTHER" id="PTHR11328">
    <property type="entry name" value="MAJOR FACILITATOR SUPERFAMILY DOMAIN-CONTAINING PROTEIN"/>
    <property type="match status" value="1"/>
</dbReference>
<dbReference type="GO" id="GO:0005886">
    <property type="term" value="C:plasma membrane"/>
    <property type="evidence" value="ECO:0007669"/>
    <property type="project" value="TreeGrafter"/>
</dbReference>
<evidence type="ECO:0008006" key="3">
    <source>
        <dbReference type="Google" id="ProtNLM"/>
    </source>
</evidence>
<comment type="caution">
    <text evidence="2">The sequence shown here is derived from an EMBL/GenBank/DDBJ whole genome shotgun (WGS) entry which is preliminary data.</text>
</comment>
<name>X1GYL3_9ZZZZ</name>
<feature type="non-terminal residue" evidence="2">
    <location>
        <position position="178"/>
    </location>
</feature>
<reference evidence="2" key="1">
    <citation type="journal article" date="2014" name="Front. Microbiol.">
        <title>High frequency of phylogenetically diverse reductive dehalogenase-homologous genes in deep subseafloor sedimentary metagenomes.</title>
        <authorList>
            <person name="Kawai M."/>
            <person name="Futagami T."/>
            <person name="Toyoda A."/>
            <person name="Takaki Y."/>
            <person name="Nishi S."/>
            <person name="Hori S."/>
            <person name="Arai W."/>
            <person name="Tsubouchi T."/>
            <person name="Morono Y."/>
            <person name="Uchiyama I."/>
            <person name="Ito T."/>
            <person name="Fujiyama A."/>
            <person name="Inagaki F."/>
            <person name="Takami H."/>
        </authorList>
    </citation>
    <scope>NUCLEOTIDE SEQUENCE</scope>
    <source>
        <strain evidence="2">Expedition CK06-06</strain>
    </source>
</reference>
<dbReference type="GO" id="GO:0015293">
    <property type="term" value="F:symporter activity"/>
    <property type="evidence" value="ECO:0007669"/>
    <property type="project" value="InterPro"/>
</dbReference>
<feature type="transmembrane region" description="Helical" evidence="1">
    <location>
        <begin position="103"/>
        <end position="126"/>
    </location>
</feature>
<dbReference type="GO" id="GO:0008643">
    <property type="term" value="P:carbohydrate transport"/>
    <property type="evidence" value="ECO:0007669"/>
    <property type="project" value="InterPro"/>
</dbReference>
<dbReference type="InterPro" id="IPR036259">
    <property type="entry name" value="MFS_trans_sf"/>
</dbReference>
<dbReference type="Pfam" id="PF13347">
    <property type="entry name" value="MFS_2"/>
    <property type="match status" value="1"/>
</dbReference>
<dbReference type="PANTHER" id="PTHR11328:SF24">
    <property type="entry name" value="MAJOR FACILITATOR SUPERFAMILY (MFS) PROFILE DOMAIN-CONTAINING PROTEIN"/>
    <property type="match status" value="1"/>
</dbReference>
<organism evidence="2">
    <name type="scientific">marine sediment metagenome</name>
    <dbReference type="NCBI Taxonomy" id="412755"/>
    <lineage>
        <taxon>unclassified sequences</taxon>
        <taxon>metagenomes</taxon>
        <taxon>ecological metagenomes</taxon>
    </lineage>
</organism>
<feature type="transmembrane region" description="Helical" evidence="1">
    <location>
        <begin position="31"/>
        <end position="50"/>
    </location>
</feature>
<gene>
    <name evidence="2" type="ORF">S03H2_17471</name>
</gene>
<dbReference type="SUPFAM" id="SSF103473">
    <property type="entry name" value="MFS general substrate transporter"/>
    <property type="match status" value="1"/>
</dbReference>
<sequence length="178" mass="19608">MAYAAISYTIGYVISIWIWSRYVADRFGHSNTYALGLGLLGVCFFAAMWYTTVIEYVVWHLFAGIGMTAFAAVWMSVGADTNDEVTNACGVHQEASLIGITNFFYRLGWMMVGFIMAATHILTGYVPGATVQSESAQFGIRILIGGIPGVCCILGALAIFVFYDLKKENREQLMKSLH</sequence>
<feature type="transmembrane region" description="Helical" evidence="1">
    <location>
        <begin position="56"/>
        <end position="77"/>
    </location>
</feature>